<evidence type="ECO:0000313" key="2">
    <source>
        <dbReference type="EMBL" id="GAA4461478.1"/>
    </source>
</evidence>
<protein>
    <recommendedName>
        <fullName evidence="1">Integrase catalytic domain-containing protein</fullName>
    </recommendedName>
</protein>
<keyword evidence="3" id="KW-1185">Reference proteome</keyword>
<dbReference type="RefSeq" id="WP_425576775.1">
    <property type="nucleotide sequence ID" value="NZ_BAABHD010000063.1"/>
</dbReference>
<dbReference type="EMBL" id="BAABHD010000063">
    <property type="protein sequence ID" value="GAA4461478.1"/>
    <property type="molecule type" value="Genomic_DNA"/>
</dbReference>
<reference evidence="3" key="1">
    <citation type="journal article" date="2019" name="Int. J. Syst. Evol. Microbiol.">
        <title>The Global Catalogue of Microorganisms (GCM) 10K type strain sequencing project: providing services to taxonomists for standard genome sequencing and annotation.</title>
        <authorList>
            <consortium name="The Broad Institute Genomics Platform"/>
            <consortium name="The Broad Institute Genome Sequencing Center for Infectious Disease"/>
            <person name="Wu L."/>
            <person name="Ma J."/>
        </authorList>
    </citation>
    <scope>NUCLEOTIDE SEQUENCE [LARGE SCALE GENOMIC DNA]</scope>
    <source>
        <strain evidence="3">JCM 17927</strain>
    </source>
</reference>
<proteinExistence type="predicted"/>
<gene>
    <name evidence="2" type="ORF">GCM10023189_36990</name>
</gene>
<dbReference type="Proteomes" id="UP001501175">
    <property type="component" value="Unassembled WGS sequence"/>
</dbReference>
<sequence length="59" mass="6924">MSLTATAAADRYEAKETLKRFFNHYNYERRHRSLGFITPQNKWEKAGQCDSTILENLSN</sequence>
<name>A0ABP8N832_9BACT</name>
<comment type="caution">
    <text evidence="2">The sequence shown here is derived from an EMBL/GenBank/DDBJ whole genome shotgun (WGS) entry which is preliminary data.</text>
</comment>
<dbReference type="Pfam" id="PF13683">
    <property type="entry name" value="rve_3"/>
    <property type="match status" value="1"/>
</dbReference>
<evidence type="ECO:0000259" key="1">
    <source>
        <dbReference type="Pfam" id="PF13683"/>
    </source>
</evidence>
<dbReference type="InterPro" id="IPR001584">
    <property type="entry name" value="Integrase_cat-core"/>
</dbReference>
<feature type="domain" description="Integrase catalytic" evidence="1">
    <location>
        <begin position="6"/>
        <end position="39"/>
    </location>
</feature>
<organism evidence="2 3">
    <name type="scientific">Nibrella saemangeumensis</name>
    <dbReference type="NCBI Taxonomy" id="1084526"/>
    <lineage>
        <taxon>Bacteria</taxon>
        <taxon>Pseudomonadati</taxon>
        <taxon>Bacteroidota</taxon>
        <taxon>Cytophagia</taxon>
        <taxon>Cytophagales</taxon>
        <taxon>Spirosomataceae</taxon>
        <taxon>Nibrella</taxon>
    </lineage>
</organism>
<dbReference type="InterPro" id="IPR012337">
    <property type="entry name" value="RNaseH-like_sf"/>
</dbReference>
<dbReference type="SUPFAM" id="SSF53098">
    <property type="entry name" value="Ribonuclease H-like"/>
    <property type="match status" value="1"/>
</dbReference>
<accession>A0ABP8N832</accession>
<evidence type="ECO:0000313" key="3">
    <source>
        <dbReference type="Proteomes" id="UP001501175"/>
    </source>
</evidence>